<name>A0ABQ1I8N0_9PROT</name>
<dbReference type="RefSeq" id="WP_188574100.1">
    <property type="nucleotide sequence ID" value="NZ_BMDZ01000001.1"/>
</dbReference>
<organism evidence="6 7">
    <name type="scientific">Tistrella bauzanensis</name>
    <dbReference type="NCBI Taxonomy" id="657419"/>
    <lineage>
        <taxon>Bacteria</taxon>
        <taxon>Pseudomonadati</taxon>
        <taxon>Pseudomonadota</taxon>
        <taxon>Alphaproteobacteria</taxon>
        <taxon>Geminicoccales</taxon>
        <taxon>Geminicoccaceae</taxon>
        <taxon>Tistrella</taxon>
    </lineage>
</organism>
<dbReference type="EMBL" id="BMDZ01000001">
    <property type="protein sequence ID" value="GGB24449.1"/>
    <property type="molecule type" value="Genomic_DNA"/>
</dbReference>
<dbReference type="Proteomes" id="UP000603352">
    <property type="component" value="Unassembled WGS sequence"/>
</dbReference>
<dbReference type="Pfam" id="PF12833">
    <property type="entry name" value="HTH_18"/>
    <property type="match status" value="1"/>
</dbReference>
<comment type="caution">
    <text evidence="6">The sequence shown here is derived from an EMBL/GenBank/DDBJ whole genome shotgun (WGS) entry which is preliminary data.</text>
</comment>
<gene>
    <name evidence="6" type="ORF">GCM10011505_02190</name>
</gene>
<dbReference type="InterPro" id="IPR050204">
    <property type="entry name" value="AraC_XylS_family_regulators"/>
</dbReference>
<dbReference type="SUPFAM" id="SSF46689">
    <property type="entry name" value="Homeodomain-like"/>
    <property type="match status" value="2"/>
</dbReference>
<evidence type="ECO:0000256" key="3">
    <source>
        <dbReference type="ARBA" id="ARBA00023159"/>
    </source>
</evidence>
<protein>
    <submittedName>
        <fullName evidence="6">AraC family transcriptional regulator</fullName>
    </submittedName>
</protein>
<dbReference type="InterPro" id="IPR003313">
    <property type="entry name" value="AraC-bd"/>
</dbReference>
<dbReference type="PROSITE" id="PS00041">
    <property type="entry name" value="HTH_ARAC_FAMILY_1"/>
    <property type="match status" value="2"/>
</dbReference>
<keyword evidence="3" id="KW-0010">Activator</keyword>
<keyword evidence="2" id="KW-0238">DNA-binding</keyword>
<dbReference type="InterPro" id="IPR037923">
    <property type="entry name" value="HTH-like"/>
</dbReference>
<feature type="domain" description="HTH araC/xylS-type" evidence="5">
    <location>
        <begin position="178"/>
        <end position="275"/>
    </location>
</feature>
<keyword evidence="7" id="KW-1185">Reference proteome</keyword>
<accession>A0ABQ1I8N0</accession>
<dbReference type="PANTHER" id="PTHR46796">
    <property type="entry name" value="HTH-TYPE TRANSCRIPTIONAL ACTIVATOR RHAS-RELATED"/>
    <property type="match status" value="1"/>
</dbReference>
<dbReference type="InterPro" id="IPR018062">
    <property type="entry name" value="HTH_AraC-typ_CS"/>
</dbReference>
<dbReference type="InterPro" id="IPR009057">
    <property type="entry name" value="Homeodomain-like_sf"/>
</dbReference>
<evidence type="ECO:0000256" key="2">
    <source>
        <dbReference type="ARBA" id="ARBA00023125"/>
    </source>
</evidence>
<dbReference type="SMART" id="SM00342">
    <property type="entry name" value="HTH_ARAC"/>
    <property type="match status" value="1"/>
</dbReference>
<keyword evidence="4" id="KW-0804">Transcription</keyword>
<dbReference type="InterPro" id="IPR018060">
    <property type="entry name" value="HTH_AraC"/>
</dbReference>
<evidence type="ECO:0000256" key="1">
    <source>
        <dbReference type="ARBA" id="ARBA00023015"/>
    </source>
</evidence>
<dbReference type="PANTHER" id="PTHR46796:SF2">
    <property type="entry name" value="TRANSCRIPTIONAL REGULATORY PROTEIN"/>
    <property type="match status" value="1"/>
</dbReference>
<keyword evidence="1" id="KW-0805">Transcription regulation</keyword>
<dbReference type="SUPFAM" id="SSF51215">
    <property type="entry name" value="Regulatory protein AraC"/>
    <property type="match status" value="1"/>
</dbReference>
<evidence type="ECO:0000313" key="6">
    <source>
        <dbReference type="EMBL" id="GGB24449.1"/>
    </source>
</evidence>
<dbReference type="Pfam" id="PF02311">
    <property type="entry name" value="AraC_binding"/>
    <property type="match status" value="1"/>
</dbReference>
<reference evidence="7" key="1">
    <citation type="journal article" date="2019" name="Int. J. Syst. Evol. Microbiol.">
        <title>The Global Catalogue of Microorganisms (GCM) 10K type strain sequencing project: providing services to taxonomists for standard genome sequencing and annotation.</title>
        <authorList>
            <consortium name="The Broad Institute Genomics Platform"/>
            <consortium name="The Broad Institute Genome Sequencing Center for Infectious Disease"/>
            <person name="Wu L."/>
            <person name="Ma J."/>
        </authorList>
    </citation>
    <scope>NUCLEOTIDE SEQUENCE [LARGE SCALE GENOMIC DNA]</scope>
    <source>
        <strain evidence="7">CGMCC 1.10188</strain>
    </source>
</reference>
<sequence>MAKHDPRNQAIYRTDRQIAGVGLLTAAFSTLVFAPHVHEELVIAITEQGAGRCVTRGLSSVGTPQTVMVFNPGEPHEGGVAGAQGWHYRSLYVGAGLLDLARDRLFDRRIALPYFRDSVVTDPDLAALVVRAHQALELRETRLIRETLLLGALAGLFSRHGNPAPPQARPGRERRPIRKVVSLMRDAPAHDWSLAELADTAGMSPFHFCRAFRRETGLTPHLYLTQIRLNLARDALARGAGLADAALAAGFYDQSHLTRHFKRSYGITPGRYVAGLG</sequence>
<evidence type="ECO:0000313" key="7">
    <source>
        <dbReference type="Proteomes" id="UP000603352"/>
    </source>
</evidence>
<proteinExistence type="predicted"/>
<evidence type="ECO:0000259" key="5">
    <source>
        <dbReference type="PROSITE" id="PS01124"/>
    </source>
</evidence>
<dbReference type="Gene3D" id="1.10.10.60">
    <property type="entry name" value="Homeodomain-like"/>
    <property type="match status" value="2"/>
</dbReference>
<dbReference type="PROSITE" id="PS01124">
    <property type="entry name" value="HTH_ARAC_FAMILY_2"/>
    <property type="match status" value="1"/>
</dbReference>
<evidence type="ECO:0000256" key="4">
    <source>
        <dbReference type="ARBA" id="ARBA00023163"/>
    </source>
</evidence>